<keyword evidence="5" id="KW-0408">Iron</keyword>
<dbReference type="EC" id="3.6.1.41" evidence="1"/>
<evidence type="ECO:0000256" key="3">
    <source>
        <dbReference type="ARBA" id="ARBA00022741"/>
    </source>
</evidence>
<reference evidence="8 9" key="1">
    <citation type="submission" date="2021-08" db="EMBL/GenBank/DDBJ databases">
        <title>Complete genome sequence of Leptospira kobayashii strain E30.</title>
        <authorList>
            <person name="Nakao R."/>
            <person name="Nakamura S."/>
            <person name="Masuzawa T."/>
            <person name="Koizumi N."/>
        </authorList>
    </citation>
    <scope>NUCLEOTIDE SEQUENCE [LARGE SCALE GENOMIC DNA]</scope>
    <source>
        <strain evidence="8 9">E30</strain>
    </source>
</reference>
<dbReference type="InterPro" id="IPR006674">
    <property type="entry name" value="HD_domain"/>
</dbReference>
<evidence type="ECO:0000256" key="6">
    <source>
        <dbReference type="ARBA" id="ARBA00049417"/>
    </source>
</evidence>
<dbReference type="SMART" id="SM00471">
    <property type="entry name" value="HDc"/>
    <property type="match status" value="1"/>
</dbReference>
<dbReference type="Proteomes" id="UP000245263">
    <property type="component" value="Chromosome 1"/>
</dbReference>
<sequence>MKTIEDWILFFLAKVPLEITQTRWEHCLRVANHAEKLANINRLENPKKAYLAGILHDITKQKKYDFHIALFESAGFPNWKEIPKEAYHAFTAPIFIQKEFGFSNEEVFSAMQCHTLGGRNLTLIQKILYASDFLGSEYAEKQDRFEEWKEKTEENLEFGVYLKASKTITNLMETESTIHPYTIETYNQTIPNLNFGKK</sequence>
<organism evidence="8 9">
    <name type="scientific">Leptospira kobayashii</name>
    <dbReference type="NCBI Taxonomy" id="1917830"/>
    <lineage>
        <taxon>Bacteria</taxon>
        <taxon>Pseudomonadati</taxon>
        <taxon>Spirochaetota</taxon>
        <taxon>Spirochaetia</taxon>
        <taxon>Leptospirales</taxon>
        <taxon>Leptospiraceae</taxon>
        <taxon>Leptospira</taxon>
    </lineage>
</organism>
<dbReference type="InterPro" id="IPR005249">
    <property type="entry name" value="YqeK"/>
</dbReference>
<dbReference type="InterPro" id="IPR006675">
    <property type="entry name" value="HDIG_dom"/>
</dbReference>
<evidence type="ECO:0000256" key="5">
    <source>
        <dbReference type="ARBA" id="ARBA00023004"/>
    </source>
</evidence>
<dbReference type="Gene3D" id="1.10.3210.10">
    <property type="entry name" value="Hypothetical protein af1432"/>
    <property type="match status" value="1"/>
</dbReference>
<keyword evidence="9" id="KW-1185">Reference proteome</keyword>
<dbReference type="PANTHER" id="PTHR35795">
    <property type="entry name" value="SLR1885 PROTEIN"/>
    <property type="match status" value="1"/>
</dbReference>
<evidence type="ECO:0000256" key="4">
    <source>
        <dbReference type="ARBA" id="ARBA00022801"/>
    </source>
</evidence>
<keyword evidence="3" id="KW-0547">Nucleotide-binding</keyword>
<evidence type="ECO:0000313" key="9">
    <source>
        <dbReference type="Proteomes" id="UP000245263"/>
    </source>
</evidence>
<accession>A0ABM7UJ32</accession>
<dbReference type="InterPro" id="IPR003607">
    <property type="entry name" value="HD/PDEase_dom"/>
</dbReference>
<evidence type="ECO:0000259" key="7">
    <source>
        <dbReference type="SMART" id="SM00471"/>
    </source>
</evidence>
<evidence type="ECO:0000256" key="1">
    <source>
        <dbReference type="ARBA" id="ARBA00012506"/>
    </source>
</evidence>
<dbReference type="CDD" id="cd00077">
    <property type="entry name" value="HDc"/>
    <property type="match status" value="1"/>
</dbReference>
<dbReference type="EMBL" id="AP025028">
    <property type="protein sequence ID" value="BDA78803.1"/>
    <property type="molecule type" value="Genomic_DNA"/>
</dbReference>
<gene>
    <name evidence="8" type="ORF">LPTSP3_g17330</name>
</gene>
<protein>
    <recommendedName>
        <fullName evidence="1">bis(5'-nucleosyl)-tetraphosphatase (symmetrical)</fullName>
        <ecNumber evidence="1">3.6.1.41</ecNumber>
    </recommendedName>
</protein>
<dbReference type="RefSeq" id="WP_109019769.1">
    <property type="nucleotide sequence ID" value="NZ_AP025028.1"/>
</dbReference>
<dbReference type="NCBIfam" id="TIGR00488">
    <property type="entry name" value="bis(5'-nucleosyl)-tetraphosphatase (symmetrical) YqeK"/>
    <property type="match status" value="1"/>
</dbReference>
<dbReference type="PANTHER" id="PTHR35795:SF1">
    <property type="entry name" value="BIS(5'-NUCLEOSYL)-TETRAPHOSPHATASE, SYMMETRICAL"/>
    <property type="match status" value="1"/>
</dbReference>
<dbReference type="SUPFAM" id="SSF109604">
    <property type="entry name" value="HD-domain/PDEase-like"/>
    <property type="match status" value="1"/>
</dbReference>
<keyword evidence="2" id="KW-0479">Metal-binding</keyword>
<name>A0ABM7UJ32_9LEPT</name>
<dbReference type="NCBIfam" id="TIGR00277">
    <property type="entry name" value="HDIG"/>
    <property type="match status" value="1"/>
</dbReference>
<keyword evidence="4" id="KW-0378">Hydrolase</keyword>
<evidence type="ECO:0000256" key="2">
    <source>
        <dbReference type="ARBA" id="ARBA00022723"/>
    </source>
</evidence>
<dbReference type="InterPro" id="IPR051094">
    <property type="entry name" value="Diverse_Catalytic_Enzymes"/>
</dbReference>
<feature type="domain" description="HD/PDEase" evidence="7">
    <location>
        <begin position="19"/>
        <end position="146"/>
    </location>
</feature>
<evidence type="ECO:0000313" key="8">
    <source>
        <dbReference type="EMBL" id="BDA78803.1"/>
    </source>
</evidence>
<dbReference type="Pfam" id="PF01966">
    <property type="entry name" value="HD"/>
    <property type="match status" value="1"/>
</dbReference>
<proteinExistence type="predicted"/>
<comment type="catalytic activity">
    <reaction evidence="6">
        <text>P(1),P(4)-bis(5'-adenosyl) tetraphosphate + H2O = 2 ADP + 2 H(+)</text>
        <dbReference type="Rhea" id="RHEA:24252"/>
        <dbReference type="ChEBI" id="CHEBI:15377"/>
        <dbReference type="ChEBI" id="CHEBI:15378"/>
        <dbReference type="ChEBI" id="CHEBI:58141"/>
        <dbReference type="ChEBI" id="CHEBI:456216"/>
        <dbReference type="EC" id="3.6.1.41"/>
    </reaction>
</comment>